<comment type="caution">
    <text evidence="2">The sequence shown here is derived from an EMBL/GenBank/DDBJ whole genome shotgun (WGS) entry which is preliminary data.</text>
</comment>
<organism evidence="2 3">
    <name type="scientific">Candidatus Cryptobacteroides excrementipullorum</name>
    <dbReference type="NCBI Taxonomy" id="2840761"/>
    <lineage>
        <taxon>Bacteria</taxon>
        <taxon>Pseudomonadati</taxon>
        <taxon>Bacteroidota</taxon>
        <taxon>Bacteroidia</taxon>
        <taxon>Bacteroidales</taxon>
        <taxon>Candidatus Cryptobacteroides</taxon>
    </lineage>
</organism>
<sequence>MKRILLILSFLAMSFLQIHAQTRYLVNVLSPVDSYAYRAYKYTGGNSPAMNLAGGLVWHAGFTIGSTLAPYVPGHASFRLGGEYESIMFVLGRIYDPESFDNEPAVVTVYADGRKIADEIVRKYDVPRRMTLDIRGVDELEFAIVKGEDDIGFAEVSLWKEGETPVETGNPVTAPAQETFLVKDLEPYAQYNHFCVSPEAEHKTVYVNGTGYHYGLVCNMNMALIGVQEGASYFNLRGRFGTLSLLAGPVDNDRSSGGKGWITIKADGKIIHEMEVSQTDIAKRIVLDVSGCQQLSIHTEQSDQSMYAAIVDAVLYPEGDFGPEADAAVPEDINPRLKSLPDVCRLVSSIPPYAVGGQIEHQVYDGKSDHITFSMGGTRFSEGFILYEKADFWNDNIVSYAVFDLGREFDYVSFTAGYVGKSWAMTNDVIRVYADDRLILEEPMKATYPNKHFTLPIGKCRKLRFENGGSGNLDVGAYGIADIVVYRGEPVENDLFVHPMPECPYETDLIDLGAPYLHYVSTKEDERDKIFYDGSTQRRYFEMPDGTRINKGFMLQTSVHFSLDHGVLSGTDNAMSGAIGGAAVGSAFVAAGAAVGGAVVGSTLIGAASLLMLAAGGTAIENSCAAFNTYGQYNSLTFTVACYRPFSEIPSDYKETLLIGADQKVVAELTVYETMEPQTVTVPVNGCGQLMFWLANTNNTSGQYVFYDIKLTKDVLALDIPKASRLSRSVVTEPHHTDKSIGVQWKRPDFSGSQNVDSYISGCTEAYSRTVLLIEDTDPAYKIYTTYLETSTGEICKAISIKIDDEDKLNNGDYIDIPQRYRACLEEMKRLRELDMDLVNLGLAYVNANLGLPELGLKAIAYGKVLKTCREVVKECSAVVKAMKEEKQAEIDMLGSWLGNVSVVDGISSTQYTVLLPLMPGETPPSDQLQLLSGFDVR</sequence>
<name>A0A9D9NMB4_9BACT</name>
<evidence type="ECO:0000256" key="1">
    <source>
        <dbReference type="SAM" id="SignalP"/>
    </source>
</evidence>
<accession>A0A9D9NMB4</accession>
<protein>
    <recommendedName>
        <fullName evidence="4">Glycosyl hydrolase family 98 putative carbohydrate-binding module domain-containing protein</fullName>
    </recommendedName>
</protein>
<dbReference type="SUPFAM" id="SSF49785">
    <property type="entry name" value="Galactose-binding domain-like"/>
    <property type="match status" value="1"/>
</dbReference>
<keyword evidence="1" id="KW-0732">Signal</keyword>
<dbReference type="EMBL" id="JADILZ010000070">
    <property type="protein sequence ID" value="MBO8478742.1"/>
    <property type="molecule type" value="Genomic_DNA"/>
</dbReference>
<reference evidence="2" key="2">
    <citation type="journal article" date="2021" name="PeerJ">
        <title>Extensive microbial diversity within the chicken gut microbiome revealed by metagenomics and culture.</title>
        <authorList>
            <person name="Gilroy R."/>
            <person name="Ravi A."/>
            <person name="Getino M."/>
            <person name="Pursley I."/>
            <person name="Horton D.L."/>
            <person name="Alikhan N.F."/>
            <person name="Baker D."/>
            <person name="Gharbi K."/>
            <person name="Hall N."/>
            <person name="Watson M."/>
            <person name="Adriaenssens E.M."/>
            <person name="Foster-Nyarko E."/>
            <person name="Jarju S."/>
            <person name="Secka A."/>
            <person name="Antonio M."/>
            <person name="Oren A."/>
            <person name="Chaudhuri R.R."/>
            <person name="La Ragione R."/>
            <person name="Hildebrand F."/>
            <person name="Pallen M.J."/>
        </authorList>
    </citation>
    <scope>NUCLEOTIDE SEQUENCE</scope>
    <source>
        <strain evidence="2">2478</strain>
    </source>
</reference>
<gene>
    <name evidence="2" type="ORF">IAB80_07635</name>
</gene>
<proteinExistence type="predicted"/>
<evidence type="ECO:0008006" key="4">
    <source>
        <dbReference type="Google" id="ProtNLM"/>
    </source>
</evidence>
<reference evidence="2" key="1">
    <citation type="submission" date="2020-10" db="EMBL/GenBank/DDBJ databases">
        <authorList>
            <person name="Gilroy R."/>
        </authorList>
    </citation>
    <scope>NUCLEOTIDE SEQUENCE</scope>
    <source>
        <strain evidence="2">2478</strain>
    </source>
</reference>
<dbReference type="InterPro" id="IPR038637">
    <property type="entry name" value="NPCBM_sf"/>
</dbReference>
<dbReference type="Proteomes" id="UP000823771">
    <property type="component" value="Unassembled WGS sequence"/>
</dbReference>
<evidence type="ECO:0000313" key="2">
    <source>
        <dbReference type="EMBL" id="MBO8478742.1"/>
    </source>
</evidence>
<feature type="signal peptide" evidence="1">
    <location>
        <begin position="1"/>
        <end position="20"/>
    </location>
</feature>
<dbReference type="Gene3D" id="2.60.120.1060">
    <property type="entry name" value="NPCBM/NEW2 domain"/>
    <property type="match status" value="2"/>
</dbReference>
<dbReference type="InterPro" id="IPR008979">
    <property type="entry name" value="Galactose-bd-like_sf"/>
</dbReference>
<evidence type="ECO:0000313" key="3">
    <source>
        <dbReference type="Proteomes" id="UP000823771"/>
    </source>
</evidence>
<dbReference type="AlphaFoldDB" id="A0A9D9NMB4"/>
<feature type="chain" id="PRO_5038996624" description="Glycosyl hydrolase family 98 putative carbohydrate-binding module domain-containing protein" evidence="1">
    <location>
        <begin position="21"/>
        <end position="938"/>
    </location>
</feature>